<reference evidence="8" key="1">
    <citation type="submission" date="2021-01" db="UniProtKB">
        <authorList>
            <consortium name="EnsemblPlants"/>
        </authorList>
    </citation>
    <scope>IDENTIFICATION</scope>
</reference>
<evidence type="ECO:0000313" key="9">
    <source>
        <dbReference type="Proteomes" id="UP000594263"/>
    </source>
</evidence>
<dbReference type="Proteomes" id="UP000594263">
    <property type="component" value="Unplaced"/>
</dbReference>
<evidence type="ECO:0000259" key="7">
    <source>
        <dbReference type="PROSITE" id="PS51032"/>
    </source>
</evidence>
<feature type="compositionally biased region" description="Basic and acidic residues" evidence="6">
    <location>
        <begin position="54"/>
        <end position="78"/>
    </location>
</feature>
<protein>
    <recommendedName>
        <fullName evidence="7">AP2/ERF domain-containing protein</fullName>
    </recommendedName>
</protein>
<dbReference type="EnsemblPlants" id="Kaladp0674s0187.2.v1.1">
    <property type="protein sequence ID" value="Kaladp0674s0187.2.v1.1.CDS.1"/>
    <property type="gene ID" value="Kaladp0674s0187.v1.1"/>
</dbReference>
<feature type="region of interest" description="Disordered" evidence="6">
    <location>
        <begin position="22"/>
        <end position="88"/>
    </location>
</feature>
<dbReference type="Gramene" id="Kaladp0674s0187.1.v1.1">
    <property type="protein sequence ID" value="Kaladp0674s0187.1.v1.1.CDS.1"/>
    <property type="gene ID" value="Kaladp0674s0187.v1.1"/>
</dbReference>
<dbReference type="PROSITE" id="PS51032">
    <property type="entry name" value="AP2_ERF"/>
    <property type="match status" value="1"/>
</dbReference>
<keyword evidence="3" id="KW-0238">DNA-binding</keyword>
<dbReference type="PRINTS" id="PR00367">
    <property type="entry name" value="ETHRSPELEMNT"/>
</dbReference>
<dbReference type="PANTHER" id="PTHR31194">
    <property type="entry name" value="SHN SHINE , DNA BINDING / TRANSCRIPTION FACTOR"/>
    <property type="match status" value="1"/>
</dbReference>
<feature type="domain" description="AP2/ERF" evidence="7">
    <location>
        <begin position="86"/>
        <end position="144"/>
    </location>
</feature>
<dbReference type="Pfam" id="PF00847">
    <property type="entry name" value="AP2"/>
    <property type="match status" value="1"/>
</dbReference>
<evidence type="ECO:0000256" key="2">
    <source>
        <dbReference type="ARBA" id="ARBA00023015"/>
    </source>
</evidence>
<dbReference type="GO" id="GO:0005634">
    <property type="term" value="C:nucleus"/>
    <property type="evidence" value="ECO:0007669"/>
    <property type="project" value="UniProtKB-SubCell"/>
</dbReference>
<comment type="subcellular location">
    <subcellularLocation>
        <location evidence="1">Nucleus</location>
    </subcellularLocation>
</comment>
<keyword evidence="4" id="KW-0804">Transcription</keyword>
<evidence type="ECO:0000313" key="8">
    <source>
        <dbReference type="EnsemblPlants" id="Kaladp0674s0187.2.v1.1.CDS.1"/>
    </source>
</evidence>
<dbReference type="InterPro" id="IPR016177">
    <property type="entry name" value="DNA-bd_dom_sf"/>
</dbReference>
<dbReference type="GO" id="GO:0003677">
    <property type="term" value="F:DNA binding"/>
    <property type="evidence" value="ECO:0007669"/>
    <property type="project" value="UniProtKB-KW"/>
</dbReference>
<dbReference type="GO" id="GO:0003700">
    <property type="term" value="F:DNA-binding transcription factor activity"/>
    <property type="evidence" value="ECO:0007669"/>
    <property type="project" value="InterPro"/>
</dbReference>
<dbReference type="InterPro" id="IPR036955">
    <property type="entry name" value="AP2/ERF_dom_sf"/>
</dbReference>
<dbReference type="SUPFAM" id="SSF54171">
    <property type="entry name" value="DNA-binding domain"/>
    <property type="match status" value="1"/>
</dbReference>
<dbReference type="SMART" id="SM00380">
    <property type="entry name" value="AP2"/>
    <property type="match status" value="1"/>
</dbReference>
<keyword evidence="5" id="KW-0539">Nucleus</keyword>
<keyword evidence="2" id="KW-0805">Transcription regulation</keyword>
<organism evidence="8 9">
    <name type="scientific">Kalanchoe fedtschenkoi</name>
    <name type="common">Lavender scallops</name>
    <name type="synonym">South American air plant</name>
    <dbReference type="NCBI Taxonomy" id="63787"/>
    <lineage>
        <taxon>Eukaryota</taxon>
        <taxon>Viridiplantae</taxon>
        <taxon>Streptophyta</taxon>
        <taxon>Embryophyta</taxon>
        <taxon>Tracheophyta</taxon>
        <taxon>Spermatophyta</taxon>
        <taxon>Magnoliopsida</taxon>
        <taxon>eudicotyledons</taxon>
        <taxon>Gunneridae</taxon>
        <taxon>Pentapetalae</taxon>
        <taxon>Saxifragales</taxon>
        <taxon>Crassulaceae</taxon>
        <taxon>Kalanchoe</taxon>
    </lineage>
</organism>
<dbReference type="Gramene" id="Kaladp0674s0187.2.v1.1">
    <property type="protein sequence ID" value="Kaladp0674s0187.2.v1.1.CDS.1"/>
    <property type="gene ID" value="Kaladp0674s0187.v1.1"/>
</dbReference>
<dbReference type="Gene3D" id="3.30.730.10">
    <property type="entry name" value="AP2/ERF domain"/>
    <property type="match status" value="1"/>
</dbReference>
<dbReference type="InterPro" id="IPR050913">
    <property type="entry name" value="AP2/ERF_ERF"/>
</dbReference>
<evidence type="ECO:0000256" key="3">
    <source>
        <dbReference type="ARBA" id="ARBA00023125"/>
    </source>
</evidence>
<dbReference type="CDD" id="cd00018">
    <property type="entry name" value="AP2"/>
    <property type="match status" value="1"/>
</dbReference>
<dbReference type="InterPro" id="IPR001471">
    <property type="entry name" value="AP2/ERF_dom"/>
</dbReference>
<dbReference type="AlphaFoldDB" id="A0A7N0VH69"/>
<dbReference type="PANTHER" id="PTHR31194:SF140">
    <property type="entry name" value="ETHYLENE-RESPONSIVE TRANSCRIPTION FACTOR CRF2"/>
    <property type="match status" value="1"/>
</dbReference>
<name>A0A7N0VH69_KALFE</name>
<evidence type="ECO:0000256" key="4">
    <source>
        <dbReference type="ARBA" id="ARBA00023163"/>
    </source>
</evidence>
<evidence type="ECO:0000256" key="5">
    <source>
        <dbReference type="ARBA" id="ARBA00023242"/>
    </source>
</evidence>
<sequence length="289" mass="32503">MRPPRGKHVPETIKKLRVICSDPYATESDSSSGEEDEFTGGRRRPCKRYVQEILIRDDTDKDEPGKPDDQKPPGEKFQPKGKSSTIYKGVRRRKWGKFAAEIRDPFRKTRVWLGTFDTAEEAAAAYARKEAEYKKLLAEKRSFSVTTCSPFLTPPRPSSSDDTADFCSLASPSSVLDVTRPAPPRPDHCRKTWDPCQEDNSFMMEEEELISAFLKEPVLSPELSSVFDDSKLFESNQYLSGSTPDLLASDGSTDLGQDADFDGLMDSEFGWGNDDFTWIDETLNVEPST</sequence>
<keyword evidence="9" id="KW-1185">Reference proteome</keyword>
<evidence type="ECO:0000256" key="6">
    <source>
        <dbReference type="SAM" id="MobiDB-lite"/>
    </source>
</evidence>
<proteinExistence type="predicted"/>
<dbReference type="EnsemblPlants" id="Kaladp0674s0187.1.v1.1">
    <property type="protein sequence ID" value="Kaladp0674s0187.1.v1.1.CDS.1"/>
    <property type="gene ID" value="Kaladp0674s0187.v1.1"/>
</dbReference>
<evidence type="ECO:0000256" key="1">
    <source>
        <dbReference type="ARBA" id="ARBA00004123"/>
    </source>
</evidence>
<accession>A0A7N0VH69</accession>